<accession>A0A067SKE1</accession>
<evidence type="ECO:0000313" key="2">
    <source>
        <dbReference type="Proteomes" id="UP000027222"/>
    </source>
</evidence>
<dbReference type="HOGENOM" id="CLU_067870_0_0_1"/>
<sequence>NQSDSFVGELEATMLTYYSKAAKLKHWLARPNCPPFIKECKTLFDKFAGNAMRTSDNDDIADSAYLPVPAALKNIFHDPKVALRARHQSNGVFFSRSSTHVGNSLIMYRPDGKMSGALVPASIEYIVAQRNGQLDYVVRQQLPAAPGSVDPFRHYPHFPAKIYSPILSPELFRVRPEWVVSHYARWKLDDARTVVLTLSRVCISLL</sequence>
<keyword evidence="2" id="KW-1185">Reference proteome</keyword>
<reference evidence="2" key="1">
    <citation type="journal article" date="2014" name="Proc. Natl. Acad. Sci. U.S.A.">
        <title>Extensive sampling of basidiomycete genomes demonstrates inadequacy of the white-rot/brown-rot paradigm for wood decay fungi.</title>
        <authorList>
            <person name="Riley R."/>
            <person name="Salamov A.A."/>
            <person name="Brown D.W."/>
            <person name="Nagy L.G."/>
            <person name="Floudas D."/>
            <person name="Held B.W."/>
            <person name="Levasseur A."/>
            <person name="Lombard V."/>
            <person name="Morin E."/>
            <person name="Otillar R."/>
            <person name="Lindquist E.A."/>
            <person name="Sun H."/>
            <person name="LaButti K.M."/>
            <person name="Schmutz J."/>
            <person name="Jabbour D."/>
            <person name="Luo H."/>
            <person name="Baker S.E."/>
            <person name="Pisabarro A.G."/>
            <person name="Walton J.D."/>
            <person name="Blanchette R.A."/>
            <person name="Henrissat B."/>
            <person name="Martin F."/>
            <person name="Cullen D."/>
            <person name="Hibbett D.S."/>
            <person name="Grigoriev I.V."/>
        </authorList>
    </citation>
    <scope>NUCLEOTIDE SEQUENCE [LARGE SCALE GENOMIC DNA]</scope>
    <source>
        <strain evidence="2">CBS 339.88</strain>
    </source>
</reference>
<gene>
    <name evidence="1" type="ORF">GALMADRAFT_78892</name>
</gene>
<proteinExistence type="predicted"/>
<organism evidence="1 2">
    <name type="scientific">Galerina marginata (strain CBS 339.88)</name>
    <dbReference type="NCBI Taxonomy" id="685588"/>
    <lineage>
        <taxon>Eukaryota</taxon>
        <taxon>Fungi</taxon>
        <taxon>Dikarya</taxon>
        <taxon>Basidiomycota</taxon>
        <taxon>Agaricomycotina</taxon>
        <taxon>Agaricomycetes</taxon>
        <taxon>Agaricomycetidae</taxon>
        <taxon>Agaricales</taxon>
        <taxon>Agaricineae</taxon>
        <taxon>Strophariaceae</taxon>
        <taxon>Galerina</taxon>
    </lineage>
</organism>
<dbReference type="EMBL" id="KL142409">
    <property type="protein sequence ID" value="KDR68199.1"/>
    <property type="molecule type" value="Genomic_DNA"/>
</dbReference>
<dbReference type="OrthoDB" id="3247418at2759"/>
<name>A0A067SKE1_GALM3</name>
<dbReference type="AlphaFoldDB" id="A0A067SKE1"/>
<feature type="non-terminal residue" evidence="1">
    <location>
        <position position="1"/>
    </location>
</feature>
<dbReference type="Proteomes" id="UP000027222">
    <property type="component" value="Unassembled WGS sequence"/>
</dbReference>
<evidence type="ECO:0000313" key="1">
    <source>
        <dbReference type="EMBL" id="KDR68199.1"/>
    </source>
</evidence>
<protein>
    <submittedName>
        <fullName evidence="1">Uncharacterized protein</fullName>
    </submittedName>
</protein>